<proteinExistence type="inferred from homology"/>
<gene>
    <name evidence="8" type="ORF">CTOB1V02_LOCUS8881</name>
</gene>
<dbReference type="Pfam" id="PF00412">
    <property type="entry name" value="LIM"/>
    <property type="match status" value="1"/>
</dbReference>
<dbReference type="PROSITE" id="PS50023">
    <property type="entry name" value="LIM_DOMAIN_2"/>
    <property type="match status" value="1"/>
</dbReference>
<dbReference type="GO" id="GO:0046872">
    <property type="term" value="F:metal ion binding"/>
    <property type="evidence" value="ECO:0007669"/>
    <property type="project" value="UniProtKB-KW"/>
</dbReference>
<dbReference type="Gene3D" id="2.10.110.10">
    <property type="entry name" value="Cysteine Rich Protein"/>
    <property type="match status" value="1"/>
</dbReference>
<keyword evidence="5" id="KW-0440">LIM domain</keyword>
<feature type="region of interest" description="Disordered" evidence="7">
    <location>
        <begin position="230"/>
        <end position="338"/>
    </location>
</feature>
<comment type="subcellular location">
    <subcellularLocation>
        <location evidence="1">Cytoplasm</location>
    </subcellularLocation>
</comment>
<feature type="compositionally biased region" description="Low complexity" evidence="7">
    <location>
        <begin position="251"/>
        <end position="261"/>
    </location>
</feature>
<dbReference type="PANTHER" id="PTHR24206">
    <property type="entry name" value="OS06G0237300 PROTEIN"/>
    <property type="match status" value="1"/>
</dbReference>
<accession>A0A7R8WL70</accession>
<evidence type="ECO:0000256" key="3">
    <source>
        <dbReference type="ARBA" id="ARBA00022723"/>
    </source>
</evidence>
<name>A0A7R8WL70_9CRUS</name>
<dbReference type="InterPro" id="IPR001781">
    <property type="entry name" value="Znf_LIM"/>
</dbReference>
<evidence type="ECO:0000313" key="8">
    <source>
        <dbReference type="EMBL" id="CAD7231026.1"/>
    </source>
</evidence>
<feature type="compositionally biased region" description="Polar residues" evidence="7">
    <location>
        <begin position="295"/>
        <end position="305"/>
    </location>
</feature>
<dbReference type="PROSITE" id="PS00478">
    <property type="entry name" value="LIM_DOMAIN_1"/>
    <property type="match status" value="1"/>
</dbReference>
<organism evidence="8">
    <name type="scientific">Cyprideis torosa</name>
    <dbReference type="NCBI Taxonomy" id="163714"/>
    <lineage>
        <taxon>Eukaryota</taxon>
        <taxon>Metazoa</taxon>
        <taxon>Ecdysozoa</taxon>
        <taxon>Arthropoda</taxon>
        <taxon>Crustacea</taxon>
        <taxon>Oligostraca</taxon>
        <taxon>Ostracoda</taxon>
        <taxon>Podocopa</taxon>
        <taxon>Podocopida</taxon>
        <taxon>Cytherocopina</taxon>
        <taxon>Cytheroidea</taxon>
        <taxon>Cytherideidae</taxon>
        <taxon>Cyprideis</taxon>
    </lineage>
</organism>
<sequence length="338" mass="37424">MSSLATTTRAIFSPKLNNFENSCLRCGQTVYPVDKVGPLKDFSFFHKGCFKCLECGTALSLRSYHNNQHSQEDKEVYCVSHVPKIGAGHLDEKAIGIRTALNAPRSSNPTISDQIRGVGRSHIDGEALAIKAHMNLNHSTTPSREHENHQNSSSSWNSSDYQYGRFDASALHIAHALRATELQRSYKKICMDRPLDSYLDRETQKLLESRHREEEDDLYRKFARMREEESERVSREIKPQPFVLHPPGPASHPRLVVHPPLLGLPPAHPLPSPPSPAAQASLTHQAPLPGEDQRGGSSAAVQATDSEGPRATKTPTVHLPQETRGKTQPMFPGTTTIG</sequence>
<evidence type="ECO:0000256" key="1">
    <source>
        <dbReference type="ARBA" id="ARBA00004496"/>
    </source>
</evidence>
<dbReference type="CDD" id="cd09443">
    <property type="entry name" value="LIM_Ltd-1"/>
    <property type="match status" value="1"/>
</dbReference>
<dbReference type="SMART" id="SM00132">
    <property type="entry name" value="LIM"/>
    <property type="match status" value="1"/>
</dbReference>
<feature type="region of interest" description="Disordered" evidence="7">
    <location>
        <begin position="138"/>
        <end position="158"/>
    </location>
</feature>
<keyword evidence="2" id="KW-0963">Cytoplasm</keyword>
<dbReference type="EMBL" id="OB663140">
    <property type="protein sequence ID" value="CAD7231026.1"/>
    <property type="molecule type" value="Genomic_DNA"/>
</dbReference>
<evidence type="ECO:0000256" key="4">
    <source>
        <dbReference type="ARBA" id="ARBA00022833"/>
    </source>
</evidence>
<evidence type="ECO:0000256" key="6">
    <source>
        <dbReference type="ARBA" id="ARBA00061626"/>
    </source>
</evidence>
<dbReference type="FunFam" id="2.10.110.10:FF:000108">
    <property type="entry name" value="LIM domain containing protein"/>
    <property type="match status" value="1"/>
</dbReference>
<comment type="similarity">
    <text evidence="6">Belongs to the transglutaminase-like superfamily.</text>
</comment>
<dbReference type="OrthoDB" id="6129702at2759"/>
<evidence type="ECO:0000256" key="2">
    <source>
        <dbReference type="ARBA" id="ARBA00022490"/>
    </source>
</evidence>
<keyword evidence="3" id="KW-0479">Metal-binding</keyword>
<keyword evidence="4" id="KW-0862">Zinc</keyword>
<reference evidence="8" key="1">
    <citation type="submission" date="2020-11" db="EMBL/GenBank/DDBJ databases">
        <authorList>
            <person name="Tran Van P."/>
        </authorList>
    </citation>
    <scope>NUCLEOTIDE SEQUENCE</scope>
</reference>
<feature type="compositionally biased region" description="Pro residues" evidence="7">
    <location>
        <begin position="262"/>
        <end position="276"/>
    </location>
</feature>
<evidence type="ECO:0000256" key="5">
    <source>
        <dbReference type="ARBA" id="ARBA00023038"/>
    </source>
</evidence>
<dbReference type="AlphaFoldDB" id="A0A7R8WL70"/>
<evidence type="ECO:0000256" key="7">
    <source>
        <dbReference type="SAM" id="MobiDB-lite"/>
    </source>
</evidence>
<dbReference type="GO" id="GO:0005737">
    <property type="term" value="C:cytoplasm"/>
    <property type="evidence" value="ECO:0007669"/>
    <property type="project" value="UniProtKB-SubCell"/>
</dbReference>
<protein>
    <submittedName>
        <fullName evidence="8">Uncharacterized protein</fullName>
    </submittedName>
</protein>